<proteinExistence type="predicted"/>
<sequence length="69" mass="7168">MTNPGPRTSPQATTRAVAGKRASASPQPGKQTAAPTMARVASPTRAAEARGMTSWPGADLCGMEWRSLE</sequence>
<gene>
    <name evidence="2" type="ORF">NDU88_008413</name>
</gene>
<name>A0AAV7RS99_PLEWA</name>
<keyword evidence="3" id="KW-1185">Reference proteome</keyword>
<organism evidence="2 3">
    <name type="scientific">Pleurodeles waltl</name>
    <name type="common">Iberian ribbed newt</name>
    <dbReference type="NCBI Taxonomy" id="8319"/>
    <lineage>
        <taxon>Eukaryota</taxon>
        <taxon>Metazoa</taxon>
        <taxon>Chordata</taxon>
        <taxon>Craniata</taxon>
        <taxon>Vertebrata</taxon>
        <taxon>Euteleostomi</taxon>
        <taxon>Amphibia</taxon>
        <taxon>Batrachia</taxon>
        <taxon>Caudata</taxon>
        <taxon>Salamandroidea</taxon>
        <taxon>Salamandridae</taxon>
        <taxon>Pleurodelinae</taxon>
        <taxon>Pleurodeles</taxon>
    </lineage>
</organism>
<feature type="compositionally biased region" description="Polar residues" evidence="1">
    <location>
        <begin position="1"/>
        <end position="14"/>
    </location>
</feature>
<evidence type="ECO:0000313" key="3">
    <source>
        <dbReference type="Proteomes" id="UP001066276"/>
    </source>
</evidence>
<evidence type="ECO:0000256" key="1">
    <source>
        <dbReference type="SAM" id="MobiDB-lite"/>
    </source>
</evidence>
<evidence type="ECO:0000313" key="2">
    <source>
        <dbReference type="EMBL" id="KAJ1155684.1"/>
    </source>
</evidence>
<reference evidence="2" key="1">
    <citation type="journal article" date="2022" name="bioRxiv">
        <title>Sequencing and chromosome-scale assembly of the giantPleurodeles waltlgenome.</title>
        <authorList>
            <person name="Brown T."/>
            <person name="Elewa A."/>
            <person name="Iarovenko S."/>
            <person name="Subramanian E."/>
            <person name="Araus A.J."/>
            <person name="Petzold A."/>
            <person name="Susuki M."/>
            <person name="Suzuki K.-i.T."/>
            <person name="Hayashi T."/>
            <person name="Toyoda A."/>
            <person name="Oliveira C."/>
            <person name="Osipova E."/>
            <person name="Leigh N.D."/>
            <person name="Simon A."/>
            <person name="Yun M.H."/>
        </authorList>
    </citation>
    <scope>NUCLEOTIDE SEQUENCE</scope>
    <source>
        <strain evidence="2">20211129_DDA</strain>
        <tissue evidence="2">Liver</tissue>
    </source>
</reference>
<dbReference type="Proteomes" id="UP001066276">
    <property type="component" value="Chromosome 5"/>
</dbReference>
<comment type="caution">
    <text evidence="2">The sequence shown here is derived from an EMBL/GenBank/DDBJ whole genome shotgun (WGS) entry which is preliminary data.</text>
</comment>
<accession>A0AAV7RS99</accession>
<protein>
    <submittedName>
        <fullName evidence="2">Uncharacterized protein</fullName>
    </submittedName>
</protein>
<dbReference type="AlphaFoldDB" id="A0AAV7RS99"/>
<feature type="compositionally biased region" description="Polar residues" evidence="1">
    <location>
        <begin position="24"/>
        <end position="34"/>
    </location>
</feature>
<dbReference type="EMBL" id="JANPWB010000009">
    <property type="protein sequence ID" value="KAJ1155684.1"/>
    <property type="molecule type" value="Genomic_DNA"/>
</dbReference>
<feature type="region of interest" description="Disordered" evidence="1">
    <location>
        <begin position="1"/>
        <end position="58"/>
    </location>
</feature>